<dbReference type="SUPFAM" id="SSF82153">
    <property type="entry name" value="FAS1 domain"/>
    <property type="match status" value="3"/>
</dbReference>
<evidence type="ECO:0000313" key="6">
    <source>
        <dbReference type="Proteomes" id="UP000054304"/>
    </source>
</evidence>
<keyword evidence="6" id="KW-1185">Reference proteome</keyword>
<dbReference type="AlphaFoldDB" id="A0A0C7N439"/>
<dbReference type="InterPro" id="IPR036378">
    <property type="entry name" value="FAS1_dom_sf"/>
</dbReference>
<dbReference type="PROSITE" id="PS50213">
    <property type="entry name" value="FAS1"/>
    <property type="match status" value="2"/>
</dbReference>
<dbReference type="Proteomes" id="UP000054304">
    <property type="component" value="Unassembled WGS sequence"/>
</dbReference>
<dbReference type="PANTHER" id="PTHR10900">
    <property type="entry name" value="PERIOSTIN-RELATED"/>
    <property type="match status" value="1"/>
</dbReference>
<evidence type="ECO:0000313" key="5">
    <source>
        <dbReference type="EMBL" id="CEP62731.1"/>
    </source>
</evidence>
<sequence>MISRTLICCAFLLLRNCCASNTNAKPDPRDQDDFPFTTVVDILWQNVEFSTFLRKIQKKGDIDYLNELDNFTIMVPLNSAFSSGGETLHTDDYLLHDYVLHVPSLQTGTHVLVTNDSVPHLLELGNDGALFFNRKPAFQEENQPNMQNATIYSLNSLLPKEQYFGDMVRGISQISHFSQIIESLRDSELASLFDHRTVLIPNNAALQREFNPVELAYLMSGDDIVDEALGSGNMKDEYLADRQYLLKKLLLDGVFGGLMEQIKVRNLEGELLLLTTQSDGSEIAVNDSVATVSNSIYKPGVAHIFSDLDFLSHGFHFTAEKYLIGLGATHFVEEVHMRKLSHLINGQFDEPLAIFVPIETSFETPGYSKSSLLYHFVNTEVNLTEEEYSVTSSKLYDSMFCSSNKRLGGKCQRLEIEINNQSSNIVFTVNQKYRVKNSSPFKIGNTAIYLLEQDIVLPGDFATAINPFCGCSKSLEFLQELNLLDLRPNNRGYTAFLPCFKSWNMLELNLEYLEHNVTALNLIMKNYILNDLIYTDSQPLLYETSNLYDELVSVEFKSSEQDSGIVELNLSTFNEPIKLRKSRDNFFDQGVIHLTNDIYYPKDLSISLKNLMETTGSFDFMTYLESFESLKGIFENSGEFSILVPTALSMLLEDFDLNSTELENFLKLHVIFSNTTDALLACKGSIKTLYGKDLNCRASSSNIHLLHLAGGADKEVRILKKGCSSFSGQSCVFVIDRPISLAWIDKERYKLKLPGTAFAMGAVIGILFVLSLLGCALVIFGHKQANTNDGVENGTVAEDGLLPSQKHKQRNGYSSTNRGGFFGHHADRCNKTASATEPSSFANRYSANASREPVTIDPNTNAQRPFG</sequence>
<keyword evidence="2" id="KW-1133">Transmembrane helix</keyword>
<proteinExistence type="predicted"/>
<feature type="region of interest" description="Disordered" evidence="1">
    <location>
        <begin position="833"/>
        <end position="867"/>
    </location>
</feature>
<feature type="signal peptide" evidence="3">
    <location>
        <begin position="1"/>
        <end position="19"/>
    </location>
</feature>
<gene>
    <name evidence="5" type="ORF">LALA0_S06e02432g</name>
</gene>
<dbReference type="OrthoDB" id="286301at2759"/>
<reference evidence="5 6" key="1">
    <citation type="submission" date="2014-12" db="EMBL/GenBank/DDBJ databases">
        <authorList>
            <person name="Neuveglise Cecile"/>
        </authorList>
    </citation>
    <scope>NUCLEOTIDE SEQUENCE [LARGE SCALE GENOMIC DNA]</scope>
    <source>
        <strain evidence="5 6">CBS 12615</strain>
    </source>
</reference>
<feature type="compositionally biased region" description="Polar residues" evidence="1">
    <location>
        <begin position="833"/>
        <end position="849"/>
    </location>
</feature>
<organism evidence="5 6">
    <name type="scientific">Lachancea lanzarotensis</name>
    <dbReference type="NCBI Taxonomy" id="1245769"/>
    <lineage>
        <taxon>Eukaryota</taxon>
        <taxon>Fungi</taxon>
        <taxon>Dikarya</taxon>
        <taxon>Ascomycota</taxon>
        <taxon>Saccharomycotina</taxon>
        <taxon>Saccharomycetes</taxon>
        <taxon>Saccharomycetales</taxon>
        <taxon>Saccharomycetaceae</taxon>
        <taxon>Lachancea</taxon>
    </lineage>
</organism>
<feature type="domain" description="FAS1" evidence="4">
    <location>
        <begin position="164"/>
        <end position="309"/>
    </location>
</feature>
<keyword evidence="2" id="KW-0812">Transmembrane</keyword>
<dbReference type="InterPro" id="IPR000782">
    <property type="entry name" value="FAS1_domain"/>
</dbReference>
<name>A0A0C7N439_9SACH</name>
<dbReference type="EMBL" id="LN736365">
    <property type="protein sequence ID" value="CEP62731.1"/>
    <property type="molecule type" value="Genomic_DNA"/>
</dbReference>
<protein>
    <submittedName>
        <fullName evidence="5">LALA0S06e02432g1_1</fullName>
    </submittedName>
</protein>
<dbReference type="HOGENOM" id="CLU_008441_0_0_1"/>
<feature type="domain" description="FAS1" evidence="4">
    <location>
        <begin position="36"/>
        <end position="158"/>
    </location>
</feature>
<keyword evidence="2" id="KW-0472">Membrane</keyword>
<evidence type="ECO:0000256" key="3">
    <source>
        <dbReference type="SAM" id="SignalP"/>
    </source>
</evidence>
<dbReference type="PANTHER" id="PTHR10900:SF125">
    <property type="entry name" value="FAS1 DOMAIN-CONTAINING PROTEIN YLR001C"/>
    <property type="match status" value="1"/>
</dbReference>
<feature type="chain" id="PRO_5002195500" evidence="3">
    <location>
        <begin position="20"/>
        <end position="867"/>
    </location>
</feature>
<keyword evidence="3" id="KW-0732">Signal</keyword>
<accession>A0A0C7N439</accession>
<evidence type="ECO:0000256" key="2">
    <source>
        <dbReference type="SAM" id="Phobius"/>
    </source>
</evidence>
<feature type="compositionally biased region" description="Polar residues" evidence="1">
    <location>
        <begin position="857"/>
        <end position="867"/>
    </location>
</feature>
<dbReference type="InterPro" id="IPR050904">
    <property type="entry name" value="Adhesion/Biosynth-related"/>
</dbReference>
<dbReference type="RefSeq" id="XP_022628954.1">
    <property type="nucleotide sequence ID" value="XM_022771785.1"/>
</dbReference>
<feature type="transmembrane region" description="Helical" evidence="2">
    <location>
        <begin position="757"/>
        <end position="780"/>
    </location>
</feature>
<dbReference type="GeneID" id="34686206"/>
<dbReference type="Gene3D" id="2.30.180.10">
    <property type="entry name" value="FAS1 domain"/>
    <property type="match status" value="1"/>
</dbReference>
<evidence type="ECO:0000256" key="1">
    <source>
        <dbReference type="SAM" id="MobiDB-lite"/>
    </source>
</evidence>
<evidence type="ECO:0000259" key="4">
    <source>
        <dbReference type="PROSITE" id="PS50213"/>
    </source>
</evidence>